<proteinExistence type="predicted"/>
<protein>
    <submittedName>
        <fullName evidence="2">Uncharacterized protein</fullName>
    </submittedName>
</protein>
<reference evidence="2" key="1">
    <citation type="submission" date="2022-11" db="UniProtKB">
        <authorList>
            <consortium name="WormBaseParasite"/>
        </authorList>
    </citation>
    <scope>IDENTIFICATION</scope>
</reference>
<dbReference type="WBParaSite" id="ES5_v2.g13028.t1">
    <property type="protein sequence ID" value="ES5_v2.g13028.t1"/>
    <property type="gene ID" value="ES5_v2.g13028"/>
</dbReference>
<sequence>MLRSWKSHFILYFIFGNFIQNISARYSPTKTQQANAVKGQFMSHMLHSAYFFPHTVDVKWSATAQGKPDLPVWLHLFHSKHKSIAYLIGTPVTPLNQITIHVIARREDTFEMAEQFLTFIFKDDPRFNTSTQQIVDLLVKNVEPEEFFNDRRGKVQRFEKAIRETFRGKSINPYIFDVMPEVRNEPNKLYQHYLKQQKFGSLVKIGTQKFFHPNVKKLVIDLHESPNYCNRSEVIPLNKFFVTEFLIDWCAFRLIFPFLAVLCIILVLILSLIFFGRREGQHWRDYKTPKEQLQEYLNLRESQKHLRELSVQRQILLMNRKEIENEPLIAQRSSVAKQTVAEAAKATGSLLHLYRNPVDDTEEDEEIGDENEEQKQQR</sequence>
<evidence type="ECO:0000313" key="1">
    <source>
        <dbReference type="Proteomes" id="UP000887579"/>
    </source>
</evidence>
<evidence type="ECO:0000313" key="2">
    <source>
        <dbReference type="WBParaSite" id="ES5_v2.g13028.t1"/>
    </source>
</evidence>
<name>A0AC34F6X7_9BILA</name>
<dbReference type="Proteomes" id="UP000887579">
    <property type="component" value="Unplaced"/>
</dbReference>
<organism evidence="1 2">
    <name type="scientific">Panagrolaimus sp. ES5</name>
    <dbReference type="NCBI Taxonomy" id="591445"/>
    <lineage>
        <taxon>Eukaryota</taxon>
        <taxon>Metazoa</taxon>
        <taxon>Ecdysozoa</taxon>
        <taxon>Nematoda</taxon>
        <taxon>Chromadorea</taxon>
        <taxon>Rhabditida</taxon>
        <taxon>Tylenchina</taxon>
        <taxon>Panagrolaimomorpha</taxon>
        <taxon>Panagrolaimoidea</taxon>
        <taxon>Panagrolaimidae</taxon>
        <taxon>Panagrolaimus</taxon>
    </lineage>
</organism>
<accession>A0AC34F6X7</accession>